<feature type="domain" description="DUF7840" evidence="3">
    <location>
        <begin position="511"/>
        <end position="665"/>
    </location>
</feature>
<evidence type="ECO:0000313" key="6">
    <source>
        <dbReference type="Proteomes" id="UP000247746"/>
    </source>
</evidence>
<evidence type="ECO:0000259" key="4">
    <source>
        <dbReference type="Pfam" id="PF25225"/>
    </source>
</evidence>
<accession>A0A2V4V8R8</accession>
<dbReference type="Pfam" id="PF25225">
    <property type="entry name" value="DUF7843"/>
    <property type="match status" value="1"/>
</dbReference>
<feature type="signal peptide" evidence="1">
    <location>
        <begin position="1"/>
        <end position="18"/>
    </location>
</feature>
<dbReference type="AlphaFoldDB" id="A0A2V4V8R8"/>
<name>A0A2V4V8R8_9GAMM</name>
<dbReference type="InterPro" id="IPR057162">
    <property type="entry name" value="DUF7840"/>
</dbReference>
<keyword evidence="6" id="KW-1185">Reference proteome</keyword>
<dbReference type="InterPro" id="IPR025178">
    <property type="entry name" value="Lnb_N"/>
</dbReference>
<dbReference type="Proteomes" id="UP000247746">
    <property type="component" value="Unassembled WGS sequence"/>
</dbReference>
<feature type="domain" description="Lnb N-terminal periplasmic" evidence="2">
    <location>
        <begin position="184"/>
        <end position="337"/>
    </location>
</feature>
<gene>
    <name evidence="5" type="ORF">DFP82_101463</name>
</gene>
<comment type="caution">
    <text evidence="5">The sequence shown here is derived from an EMBL/GenBank/DDBJ whole genome shotgun (WGS) entry which is preliminary data.</text>
</comment>
<dbReference type="Pfam" id="PF13387">
    <property type="entry name" value="Lnb_N"/>
    <property type="match status" value="1"/>
</dbReference>
<dbReference type="RefSeq" id="WP_181416217.1">
    <property type="nucleotide sequence ID" value="NZ_QJSU01000001.1"/>
</dbReference>
<evidence type="ECO:0000259" key="2">
    <source>
        <dbReference type="Pfam" id="PF13387"/>
    </source>
</evidence>
<feature type="domain" description="DUF7843" evidence="4">
    <location>
        <begin position="95"/>
        <end position="164"/>
    </location>
</feature>
<evidence type="ECO:0000256" key="1">
    <source>
        <dbReference type="SAM" id="SignalP"/>
    </source>
</evidence>
<organism evidence="5 6">
    <name type="scientific">Psychrobacter fozii</name>
    <dbReference type="NCBI Taxonomy" id="198480"/>
    <lineage>
        <taxon>Bacteria</taxon>
        <taxon>Pseudomonadati</taxon>
        <taxon>Pseudomonadota</taxon>
        <taxon>Gammaproteobacteria</taxon>
        <taxon>Moraxellales</taxon>
        <taxon>Moraxellaceae</taxon>
        <taxon>Psychrobacter</taxon>
    </lineage>
</organism>
<keyword evidence="1" id="KW-0732">Signal</keyword>
<reference evidence="5 6" key="1">
    <citation type="submission" date="2018-06" db="EMBL/GenBank/DDBJ databases">
        <title>Genomic Encyclopedia of Type Strains, Phase III (KMG-III): the genomes of soil and plant-associated and newly described type strains.</title>
        <authorList>
            <person name="Whitman W."/>
        </authorList>
    </citation>
    <scope>NUCLEOTIDE SEQUENCE [LARGE SCALE GENOMIC DNA]</scope>
    <source>
        <strain evidence="5 6">CECT 5889</strain>
    </source>
</reference>
<evidence type="ECO:0000313" key="5">
    <source>
        <dbReference type="EMBL" id="PYE41140.1"/>
    </source>
</evidence>
<dbReference type="EMBL" id="QJSU01000001">
    <property type="protein sequence ID" value="PYE41140.1"/>
    <property type="molecule type" value="Genomic_DNA"/>
</dbReference>
<proteinExistence type="predicted"/>
<dbReference type="Pfam" id="PF25222">
    <property type="entry name" value="DUF7840"/>
    <property type="match status" value="1"/>
</dbReference>
<protein>
    <submittedName>
        <fullName evidence="5">Uncharacterized protein DUF4105</fullName>
    </submittedName>
</protein>
<dbReference type="InterPro" id="IPR057165">
    <property type="entry name" value="DUF7843"/>
</dbReference>
<sequence>MQKLFLWVACFAATTAGAAEVDELNAYTPKPIMMDKEDKIASNTDTAIEAHLAISELDSLPSVEQSIQPLAEEQVQEQKPSANKNIVIDPLILKSLAKHPQWQHLLFYKNGKAEVISPDFYLTNPKPRSKRNFDPYAELLATIEQSNDESVVCKYPARYLWLTHHLPELNVDLKNCSQLPDPNQEISLILVSNYLKNPASSFGHVLVKTNMPIDDSDSTEQDVRELSSEDLLNSSYNFGARIPANENGAMYAIKGLFGLYDAGFSETEFFKQDAVYSKNEQRDMWEYVLNLDTFDTQLLNYHLYEAKSARFDYYFIKQNCGYRSGEILELISDVKTTERIGPWYAPDYVFDQLLEHEGETESESLVSSVRYLPSEQTQLREKFVQLSKPIQDIINAVIRTEDTAPLATLDEESKALALDFLILHRTYKISQDNTPKQQAFKSVLLSQRFTLPASNGLAQLPVPNKASPALSNKTTQTKIVLSDEMAEVSLSLFVKDPLNAYTDIDKRFEAVKASLGYNFDERQWTLTDFVFLDMQQIEDLRQPLSGEPKLSWQLKTGARTDWFTGNHHSPYAQSGIGAGAKFGKHLLGYGMVNATVHDQDKHADVGIELGLRAKRDGRSAELSYIASKREGRNAIDLTKLTVRQQLSKNNDARLIVTYSDTVTADNDVILDDSDTLNAAIAWHHYW</sequence>
<evidence type="ECO:0000259" key="3">
    <source>
        <dbReference type="Pfam" id="PF25222"/>
    </source>
</evidence>
<feature type="chain" id="PRO_5016119878" evidence="1">
    <location>
        <begin position="19"/>
        <end position="686"/>
    </location>
</feature>